<comment type="similarity">
    <text evidence="2">Belongs to the VirD4/TraG family.</text>
</comment>
<dbReference type="PANTHER" id="PTHR37937:SF1">
    <property type="entry name" value="CONJUGATIVE TRANSFER: DNA TRANSPORT"/>
    <property type="match status" value="1"/>
</dbReference>
<reference evidence="8" key="1">
    <citation type="submission" date="2012-10" db="EMBL/GenBank/DDBJ databases">
        <authorList>
            <person name="Maita H."/>
            <person name="Sato S."/>
        </authorList>
    </citation>
    <scope>NUCLEOTIDE SEQUENCE</scope>
    <source>
        <strain evidence="8">NZP2037</strain>
    </source>
</reference>
<accession>M5ANI1</accession>
<evidence type="ECO:0000256" key="6">
    <source>
        <dbReference type="ARBA" id="ARBA00023136"/>
    </source>
</evidence>
<feature type="transmembrane region" description="Helical" evidence="7">
    <location>
        <begin position="57"/>
        <end position="77"/>
    </location>
</feature>
<reference evidence="8" key="2">
    <citation type="journal article" date="2013" name="Microbes Environ.">
        <title>Commonalities and Differences among Symbiosis Islands of Three Mesorhizobium loti Strains.</title>
        <authorList>
            <person name="Kasai-Maita H."/>
            <person name="Hirakawa H."/>
            <person name="Nakamura Y."/>
            <person name="Kaneko T."/>
            <person name="Miki K."/>
            <person name="Maruya J."/>
            <person name="Okazaki S."/>
            <person name="Tabata S."/>
            <person name="Saeki K."/>
            <person name="Sato S."/>
        </authorList>
    </citation>
    <scope>NUCLEOTIDE SEQUENCE</scope>
    <source>
        <strain evidence="8">NZP2037</strain>
    </source>
</reference>
<keyword evidence="5 7" id="KW-1133">Transmembrane helix</keyword>
<evidence type="ECO:0000256" key="4">
    <source>
        <dbReference type="ARBA" id="ARBA00022692"/>
    </source>
</evidence>
<dbReference type="Gene3D" id="3.40.50.300">
    <property type="entry name" value="P-loop containing nucleotide triphosphate hydrolases"/>
    <property type="match status" value="1"/>
</dbReference>
<dbReference type="AlphaFoldDB" id="M5ANI1"/>
<dbReference type="CDD" id="cd01127">
    <property type="entry name" value="TrwB_TraG_TraD_VirD4"/>
    <property type="match status" value="1"/>
</dbReference>
<evidence type="ECO:0000313" key="8">
    <source>
        <dbReference type="EMBL" id="BAN09992.1"/>
    </source>
</evidence>
<dbReference type="Pfam" id="PF02534">
    <property type="entry name" value="T4SS-DNA_transf"/>
    <property type="match status" value="1"/>
</dbReference>
<proteinExistence type="inferred from homology"/>
<dbReference type="GO" id="GO:0005886">
    <property type="term" value="C:plasma membrane"/>
    <property type="evidence" value="ECO:0007669"/>
    <property type="project" value="UniProtKB-SubCell"/>
</dbReference>
<evidence type="ECO:0000256" key="7">
    <source>
        <dbReference type="SAM" id="Phobius"/>
    </source>
</evidence>
<evidence type="ECO:0000256" key="5">
    <source>
        <dbReference type="ARBA" id="ARBA00022989"/>
    </source>
</evidence>
<dbReference type="EMBL" id="AP012557">
    <property type="protein sequence ID" value="BAN09992.1"/>
    <property type="molecule type" value="Genomic_DNA"/>
</dbReference>
<dbReference type="InterPro" id="IPR051539">
    <property type="entry name" value="T4SS-coupling_protein"/>
</dbReference>
<keyword evidence="4 7" id="KW-0812">Transmembrane</keyword>
<keyword evidence="3" id="KW-1003">Cell membrane</keyword>
<keyword evidence="6 7" id="KW-0472">Membrane</keyword>
<dbReference type="PANTHER" id="PTHR37937">
    <property type="entry name" value="CONJUGATIVE TRANSFER: DNA TRANSPORT"/>
    <property type="match status" value="1"/>
</dbReference>
<name>M5ANI1_RHILI</name>
<evidence type="ECO:0000256" key="2">
    <source>
        <dbReference type="ARBA" id="ARBA00008806"/>
    </source>
</evidence>
<dbReference type="SUPFAM" id="SSF52540">
    <property type="entry name" value="P-loop containing nucleoside triphosphate hydrolases"/>
    <property type="match status" value="1"/>
</dbReference>
<evidence type="ECO:0000256" key="1">
    <source>
        <dbReference type="ARBA" id="ARBA00004651"/>
    </source>
</evidence>
<evidence type="ECO:0000256" key="3">
    <source>
        <dbReference type="ARBA" id="ARBA00022475"/>
    </source>
</evidence>
<dbReference type="InterPro" id="IPR003688">
    <property type="entry name" value="TraG/VirD4"/>
</dbReference>
<organism evidence="8">
    <name type="scientific">Rhizobium loti</name>
    <name type="common">Mesorhizobium loti</name>
    <dbReference type="NCBI Taxonomy" id="381"/>
    <lineage>
        <taxon>Bacteria</taxon>
        <taxon>Pseudomonadati</taxon>
        <taxon>Pseudomonadota</taxon>
        <taxon>Alphaproteobacteria</taxon>
        <taxon>Hyphomicrobiales</taxon>
        <taxon>Phyllobacteriaceae</taxon>
        <taxon>Mesorhizobium</taxon>
    </lineage>
</organism>
<protein>
    <submittedName>
        <fullName evidence="8">Probable VirD4 type IV secretion protein</fullName>
    </submittedName>
</protein>
<dbReference type="InterPro" id="IPR027417">
    <property type="entry name" value="P-loop_NTPase"/>
</dbReference>
<comment type="subcellular location">
    <subcellularLocation>
        <location evidence="1">Cell membrane</location>
        <topology evidence="1">Multi-pass membrane protein</topology>
    </subcellularLocation>
</comment>
<sequence>MTSVPFGSRRRSIWVSQLLSLFAQPGGSSNSSRNSLCRPGTKRHTHLRRLAGNDTKILTSYTSVAIVLATSAVVLLFQQIVLRPKLEHHGTARWARVDEMRRTGYLRRLGDGGLNLWADPAVKAATSRSDFSVYDLRRRRTCIYLCVGPNDLEVIAPLIRLFFQQIVSILQRSLPRQDEKNEVLFLLDEFKHLGKLEAIETAITTIAGYKGRFMLIIQSLSALTGAYGEAGKQDFLSNTGLQVFMATADDATPTYISKAIGEYTFQAQSISYSQARTFDWNIQNSHQGAPLLRPEQVRLLDEDYEIVLIKGLPPLQLRKVRYFSDRILKCIFESQTGALPEPAPLMIADEGLSAESQLDDPLRELAQNFDDTV</sequence>